<keyword evidence="1" id="KW-0812">Transmembrane</keyword>
<dbReference type="EMBL" id="JADGMQ010000003">
    <property type="protein sequence ID" value="MBI1620326.1"/>
    <property type="molecule type" value="Genomic_DNA"/>
</dbReference>
<reference evidence="3 4" key="1">
    <citation type="submission" date="2020-10" db="EMBL/GenBank/DDBJ databases">
        <title>Aquamicrobium zhengzhouensis sp. nov., a exopolysaccharide producing bacterium isolated from farmland soil.</title>
        <authorList>
            <person name="Wang X."/>
        </authorList>
    </citation>
    <scope>NUCLEOTIDE SEQUENCE [LARGE SCALE GENOMIC DNA]</scope>
    <source>
        <strain evidence="4">cd-1</strain>
    </source>
</reference>
<proteinExistence type="predicted"/>
<organism evidence="3 4">
    <name type="scientific">Aquamicrobium zhengzhouense</name>
    <dbReference type="NCBI Taxonomy" id="2781738"/>
    <lineage>
        <taxon>Bacteria</taxon>
        <taxon>Pseudomonadati</taxon>
        <taxon>Pseudomonadota</taxon>
        <taxon>Alphaproteobacteria</taxon>
        <taxon>Hyphomicrobiales</taxon>
        <taxon>Phyllobacteriaceae</taxon>
        <taxon>Aquamicrobium</taxon>
    </lineage>
</organism>
<feature type="transmembrane region" description="Helical" evidence="1">
    <location>
        <begin position="21"/>
        <end position="39"/>
    </location>
</feature>
<name>A0ABS0SAR8_9HYPH</name>
<sequence>MYDARQIANWFVERARRDKRILSIMSVLKLVYIAHGWHLEMRNAPLIRNKIEAWKHGPVIPDVYNSFRRQGINIRDVVPVEGAAISAYDAHLLEEVYRLYGHLPATRLSDMTHEPGGPWDTATKMWGWFAPIPNELIRPHYVAKRQSAGLSQTNA</sequence>
<gene>
    <name evidence="3" type="ORF">IOD40_06565</name>
</gene>
<dbReference type="RefSeq" id="WP_198475578.1">
    <property type="nucleotide sequence ID" value="NZ_JADGMQ010000003.1"/>
</dbReference>
<dbReference type="Proteomes" id="UP000601789">
    <property type="component" value="Unassembled WGS sequence"/>
</dbReference>
<comment type="caution">
    <text evidence="3">The sequence shown here is derived from an EMBL/GenBank/DDBJ whole genome shotgun (WGS) entry which is preliminary data.</text>
</comment>
<evidence type="ECO:0000256" key="1">
    <source>
        <dbReference type="SAM" id="Phobius"/>
    </source>
</evidence>
<accession>A0ABS0SAR8</accession>
<feature type="domain" description="Antitoxin SocA-like Panacea" evidence="2">
    <location>
        <begin position="28"/>
        <end position="119"/>
    </location>
</feature>
<evidence type="ECO:0000313" key="3">
    <source>
        <dbReference type="EMBL" id="MBI1620326.1"/>
    </source>
</evidence>
<keyword evidence="4" id="KW-1185">Reference proteome</keyword>
<evidence type="ECO:0000313" key="4">
    <source>
        <dbReference type="Proteomes" id="UP000601789"/>
    </source>
</evidence>
<evidence type="ECO:0000259" key="2">
    <source>
        <dbReference type="Pfam" id="PF13274"/>
    </source>
</evidence>
<dbReference type="Pfam" id="PF13274">
    <property type="entry name" value="SocA_Panacea"/>
    <property type="match status" value="1"/>
</dbReference>
<keyword evidence="1" id="KW-1133">Transmembrane helix</keyword>
<protein>
    <submittedName>
        <fullName evidence="3">DUF4065 domain-containing protein</fullName>
    </submittedName>
</protein>
<keyword evidence="1" id="KW-0472">Membrane</keyword>
<dbReference type="InterPro" id="IPR025272">
    <property type="entry name" value="SocA_Panacea"/>
</dbReference>